<feature type="transmembrane region" description="Helical" evidence="1">
    <location>
        <begin position="313"/>
        <end position="332"/>
    </location>
</feature>
<evidence type="ECO:0000313" key="2">
    <source>
        <dbReference type="EMBL" id="PIC23437.1"/>
    </source>
</evidence>
<feature type="transmembrane region" description="Helical" evidence="1">
    <location>
        <begin position="229"/>
        <end position="255"/>
    </location>
</feature>
<keyword evidence="3" id="KW-1185">Reference proteome</keyword>
<comment type="caution">
    <text evidence="2">The sequence shown here is derived from an EMBL/GenBank/DDBJ whole genome shotgun (WGS) entry which is preliminary data.</text>
</comment>
<gene>
    <name evidence="2" type="primary">Cnig_chr_V.g17141</name>
    <name evidence="2" type="ORF">B9Z55_017141</name>
</gene>
<keyword evidence="1" id="KW-1133">Transmembrane helix</keyword>
<keyword evidence="1" id="KW-0812">Transmembrane</keyword>
<dbReference type="OrthoDB" id="5865077at2759"/>
<name>A0A2G5T847_9PELO</name>
<dbReference type="EMBL" id="PDUG01000005">
    <property type="protein sequence ID" value="PIC23437.1"/>
    <property type="molecule type" value="Genomic_DNA"/>
</dbReference>
<evidence type="ECO:0000313" key="3">
    <source>
        <dbReference type="Proteomes" id="UP000230233"/>
    </source>
</evidence>
<sequence>MTKSIAEYYAFEYLPKCEIDDSFLSSWRGLAYPCRVIQCIFLPIQLLTGYFILKKTPAVMKTMKQSLLVFHVCCTLQDLHFLTLSTSYIFLPSYAFFSVGFFAWLEFPPLLQVLPMFFVLFCEEFFRSYPPLNHDNSGTWSATIYLFESRASINPDNIFRFTRDRSRLIYYLGTLSLNCMIYGLFIFKIPEDQEAAKLDILKFIPCPTREFFTEPVFVPSSQEWSNFMLMYLVPIFIGMTLTQILFFFSISIYYLFVRKLSVSISPQTRKLQQWFFVGILIQVLIPILIQAVPYAVITVMMKHDKLTQSMSSLYMTVFGMYGGVGSVAILFVHKGYRIIVFRFFSCKTSATSIEPYRKTSENTGRIQH</sequence>
<organism evidence="2 3">
    <name type="scientific">Caenorhabditis nigoni</name>
    <dbReference type="NCBI Taxonomy" id="1611254"/>
    <lineage>
        <taxon>Eukaryota</taxon>
        <taxon>Metazoa</taxon>
        <taxon>Ecdysozoa</taxon>
        <taxon>Nematoda</taxon>
        <taxon>Chromadorea</taxon>
        <taxon>Rhabditida</taxon>
        <taxon>Rhabditina</taxon>
        <taxon>Rhabditomorpha</taxon>
        <taxon>Rhabditoidea</taxon>
        <taxon>Rhabditidae</taxon>
        <taxon>Peloderinae</taxon>
        <taxon>Caenorhabditis</taxon>
    </lineage>
</organism>
<reference evidence="3" key="1">
    <citation type="submission" date="2017-10" db="EMBL/GenBank/DDBJ databases">
        <title>Rapid genome shrinkage in a self-fertile nematode reveals novel sperm competition proteins.</title>
        <authorList>
            <person name="Yin D."/>
            <person name="Schwarz E.M."/>
            <person name="Thomas C.G."/>
            <person name="Felde R.L."/>
            <person name="Korf I.F."/>
            <person name="Cutter A.D."/>
            <person name="Schartner C.M."/>
            <person name="Ralston E.J."/>
            <person name="Meyer B.J."/>
            <person name="Haag E.S."/>
        </authorList>
    </citation>
    <scope>NUCLEOTIDE SEQUENCE [LARGE SCALE GENOMIC DNA]</scope>
    <source>
        <strain evidence="3">JU1422</strain>
    </source>
</reference>
<dbReference type="Pfam" id="PF10318">
    <property type="entry name" value="7TM_GPCR_Srh"/>
    <property type="match status" value="2"/>
</dbReference>
<proteinExistence type="predicted"/>
<feature type="transmembrane region" description="Helical" evidence="1">
    <location>
        <begin position="168"/>
        <end position="187"/>
    </location>
</feature>
<feature type="transmembrane region" description="Helical" evidence="1">
    <location>
        <begin position="96"/>
        <end position="121"/>
    </location>
</feature>
<feature type="transmembrane region" description="Helical" evidence="1">
    <location>
        <begin position="65"/>
        <end position="90"/>
    </location>
</feature>
<dbReference type="Proteomes" id="UP000230233">
    <property type="component" value="Chromosome V"/>
</dbReference>
<feature type="transmembrane region" description="Helical" evidence="1">
    <location>
        <begin position="30"/>
        <end position="53"/>
    </location>
</feature>
<dbReference type="AlphaFoldDB" id="A0A2G5T847"/>
<dbReference type="PANTHER" id="PTHR22941:SF16">
    <property type="entry name" value="SERPENTINE RECEPTOR, CLASS H"/>
    <property type="match status" value="1"/>
</dbReference>
<dbReference type="InterPro" id="IPR053220">
    <property type="entry name" value="Nematode_rcpt-like_serp_H"/>
</dbReference>
<dbReference type="PANTHER" id="PTHR22941">
    <property type="entry name" value="SERPENTINE RECEPTOR"/>
    <property type="match status" value="1"/>
</dbReference>
<protein>
    <submittedName>
        <fullName evidence="2">Uncharacterized protein</fullName>
    </submittedName>
</protein>
<feature type="transmembrane region" description="Helical" evidence="1">
    <location>
        <begin position="275"/>
        <end position="301"/>
    </location>
</feature>
<keyword evidence="1" id="KW-0472">Membrane</keyword>
<evidence type="ECO:0000256" key="1">
    <source>
        <dbReference type="SAM" id="Phobius"/>
    </source>
</evidence>
<dbReference type="InterPro" id="IPR019422">
    <property type="entry name" value="7TM_GPCR_serpentine_rcpt_Srh"/>
</dbReference>
<accession>A0A2G5T847</accession>